<name>A0A834KD44_VESGE</name>
<proteinExistence type="predicted"/>
<dbReference type="AlphaFoldDB" id="A0A834KD44"/>
<accession>A0A834KD44</accession>
<dbReference type="EMBL" id="JACSDZ010000004">
    <property type="protein sequence ID" value="KAF7405789.1"/>
    <property type="molecule type" value="Genomic_DNA"/>
</dbReference>
<gene>
    <name evidence="2" type="ORF">HZH68_005158</name>
</gene>
<comment type="caution">
    <text evidence="2">The sequence shown here is derived from an EMBL/GenBank/DDBJ whole genome shotgun (WGS) entry which is preliminary data.</text>
</comment>
<sequence>MIRSIRISSNIPEVHRPSMGLKSQQERREEEDQEENEEEKEKGEARGAMLGARLTRCRTLQDESLSSSPATRESTFYLNASYRGLSTKNVDQLIIPSGKSGLRAFNE</sequence>
<reference evidence="2" key="1">
    <citation type="journal article" date="2020" name="G3 (Bethesda)">
        <title>High-Quality Assemblies for Three Invasive Social Wasps from the &lt;i&gt;Vespula&lt;/i&gt; Genus.</title>
        <authorList>
            <person name="Harrop T.W.R."/>
            <person name="Guhlin J."/>
            <person name="McLaughlin G.M."/>
            <person name="Permina E."/>
            <person name="Stockwell P."/>
            <person name="Gilligan J."/>
            <person name="Le Lec M.F."/>
            <person name="Gruber M.A.M."/>
            <person name="Quinn O."/>
            <person name="Lovegrove M."/>
            <person name="Duncan E.J."/>
            <person name="Remnant E.J."/>
            <person name="Van Eeckhoven J."/>
            <person name="Graham B."/>
            <person name="Knapp R.A."/>
            <person name="Langford K.W."/>
            <person name="Kronenberg Z."/>
            <person name="Press M.O."/>
            <person name="Eacker S.M."/>
            <person name="Wilson-Rankin E.E."/>
            <person name="Purcell J."/>
            <person name="Lester P.J."/>
            <person name="Dearden P.K."/>
        </authorList>
    </citation>
    <scope>NUCLEOTIDE SEQUENCE</scope>
    <source>
        <strain evidence="2">Linc-1</strain>
    </source>
</reference>
<protein>
    <submittedName>
        <fullName evidence="2">Uncharacterized protein</fullName>
    </submittedName>
</protein>
<evidence type="ECO:0000313" key="3">
    <source>
        <dbReference type="Proteomes" id="UP000617340"/>
    </source>
</evidence>
<keyword evidence="3" id="KW-1185">Reference proteome</keyword>
<dbReference type="Proteomes" id="UP000617340">
    <property type="component" value="Unassembled WGS sequence"/>
</dbReference>
<evidence type="ECO:0000256" key="1">
    <source>
        <dbReference type="SAM" id="MobiDB-lite"/>
    </source>
</evidence>
<feature type="compositionally biased region" description="Polar residues" evidence="1">
    <location>
        <begin position="1"/>
        <end position="11"/>
    </location>
</feature>
<organism evidence="2 3">
    <name type="scientific">Vespula germanica</name>
    <name type="common">German yellow jacket</name>
    <name type="synonym">Paravespula germanica</name>
    <dbReference type="NCBI Taxonomy" id="30212"/>
    <lineage>
        <taxon>Eukaryota</taxon>
        <taxon>Metazoa</taxon>
        <taxon>Ecdysozoa</taxon>
        <taxon>Arthropoda</taxon>
        <taxon>Hexapoda</taxon>
        <taxon>Insecta</taxon>
        <taxon>Pterygota</taxon>
        <taxon>Neoptera</taxon>
        <taxon>Endopterygota</taxon>
        <taxon>Hymenoptera</taxon>
        <taxon>Apocrita</taxon>
        <taxon>Aculeata</taxon>
        <taxon>Vespoidea</taxon>
        <taxon>Vespidae</taxon>
        <taxon>Vespinae</taxon>
        <taxon>Vespula</taxon>
    </lineage>
</organism>
<evidence type="ECO:0000313" key="2">
    <source>
        <dbReference type="EMBL" id="KAF7405789.1"/>
    </source>
</evidence>
<feature type="region of interest" description="Disordered" evidence="1">
    <location>
        <begin position="1"/>
        <end position="49"/>
    </location>
</feature>